<dbReference type="PANTHER" id="PTHR43479">
    <property type="entry name" value="ACREF/ENVCD OPERON REPRESSOR-RELATED"/>
    <property type="match status" value="1"/>
</dbReference>
<dbReference type="InterPro" id="IPR001647">
    <property type="entry name" value="HTH_TetR"/>
</dbReference>
<comment type="caution">
    <text evidence="4">The sequence shown here is derived from an EMBL/GenBank/DDBJ whole genome shotgun (WGS) entry which is preliminary data.</text>
</comment>
<evidence type="ECO:0000259" key="3">
    <source>
        <dbReference type="PROSITE" id="PS50977"/>
    </source>
</evidence>
<reference evidence="4 5" key="1">
    <citation type="journal article" date="2021" name="ISME Commun">
        <title>Automated analysis of genomic sequences facilitates high-throughput and comprehensive description of bacteria.</title>
        <authorList>
            <person name="Hitch T.C.A."/>
        </authorList>
    </citation>
    <scope>NUCLEOTIDE SEQUENCE [LARGE SCALE GENOMIC DNA]</scope>
    <source>
        <strain evidence="4 5">Sanger_03</strain>
    </source>
</reference>
<evidence type="ECO:0000256" key="2">
    <source>
        <dbReference type="PROSITE-ProRule" id="PRU00335"/>
    </source>
</evidence>
<gene>
    <name evidence="4" type="ORF">OCV99_11625</name>
</gene>
<organism evidence="4 5">
    <name type="scientific">Dorea acetigenes</name>
    <dbReference type="NCBI Taxonomy" id="2981787"/>
    <lineage>
        <taxon>Bacteria</taxon>
        <taxon>Bacillati</taxon>
        <taxon>Bacillota</taxon>
        <taxon>Clostridia</taxon>
        <taxon>Lachnospirales</taxon>
        <taxon>Lachnospiraceae</taxon>
        <taxon>Dorea</taxon>
    </lineage>
</organism>
<name>A0ABT2RP80_9FIRM</name>
<dbReference type="PROSITE" id="PS50977">
    <property type="entry name" value="HTH_TETR_2"/>
    <property type="match status" value="1"/>
</dbReference>
<dbReference type="Pfam" id="PF14278">
    <property type="entry name" value="TetR_C_8"/>
    <property type="match status" value="1"/>
</dbReference>
<accession>A0ABT2RP80</accession>
<dbReference type="SUPFAM" id="SSF46689">
    <property type="entry name" value="Homeodomain-like"/>
    <property type="match status" value="1"/>
</dbReference>
<evidence type="ECO:0000256" key="1">
    <source>
        <dbReference type="ARBA" id="ARBA00023125"/>
    </source>
</evidence>
<dbReference type="InterPro" id="IPR039532">
    <property type="entry name" value="TetR_C_Firmicutes"/>
</dbReference>
<evidence type="ECO:0000313" key="4">
    <source>
        <dbReference type="EMBL" id="MCU6687178.1"/>
    </source>
</evidence>
<dbReference type="InterPro" id="IPR009057">
    <property type="entry name" value="Homeodomain-like_sf"/>
</dbReference>
<feature type="DNA-binding region" description="H-T-H motif" evidence="2">
    <location>
        <begin position="30"/>
        <end position="49"/>
    </location>
</feature>
<keyword evidence="5" id="KW-1185">Reference proteome</keyword>
<dbReference type="RefSeq" id="WP_158370672.1">
    <property type="nucleotide sequence ID" value="NZ_JAOQJU010000015.1"/>
</dbReference>
<dbReference type="Proteomes" id="UP001652431">
    <property type="component" value="Unassembled WGS sequence"/>
</dbReference>
<sequence length="178" mass="20891">MNKNSPLETKQILANTLIDLLESKPFPKITVNELCAKSMIVRSTFYLHFQDKYELLSYCLNKISKELDELMETHAPKDFFVVLLSKCQEKEKVFYNLFETEINEELIEMFYQFFSRYISLVLEEKLSKGSLLPGPVESVIAFYVSGLVGMTFRWIKSNYKQPKEVLASCQYQMMKDLF</sequence>
<proteinExistence type="predicted"/>
<evidence type="ECO:0000313" key="5">
    <source>
        <dbReference type="Proteomes" id="UP001652431"/>
    </source>
</evidence>
<feature type="domain" description="HTH tetR-type" evidence="3">
    <location>
        <begin position="7"/>
        <end position="67"/>
    </location>
</feature>
<keyword evidence="1 2" id="KW-0238">DNA-binding</keyword>
<dbReference type="InterPro" id="IPR050624">
    <property type="entry name" value="HTH-type_Tx_Regulator"/>
</dbReference>
<protein>
    <submittedName>
        <fullName evidence="4">TetR/AcrR family transcriptional regulator C-terminal domain-containing protein</fullName>
    </submittedName>
</protein>
<dbReference type="Gene3D" id="1.10.357.10">
    <property type="entry name" value="Tetracycline Repressor, domain 2"/>
    <property type="match status" value="1"/>
</dbReference>
<dbReference type="EMBL" id="JAOQJU010000015">
    <property type="protein sequence ID" value="MCU6687178.1"/>
    <property type="molecule type" value="Genomic_DNA"/>
</dbReference>
<dbReference type="PANTHER" id="PTHR43479:SF7">
    <property type="entry name" value="TETR-FAMILY TRANSCRIPTIONAL REGULATOR"/>
    <property type="match status" value="1"/>
</dbReference>